<keyword evidence="4" id="KW-1185">Reference proteome</keyword>
<sequence>MHKVHPKSFTSRSPIPSGNRVRHISPNSHKSPSPTRSPTLSPVQRYTSSTLTKDYSSYVPVRQVKRPVSIERSQTTQLSMRVLTESNKALTRAGSKFKELQEKRMSLENESKKLEEKIKEIRKKVEIESKSIKKLNNKKPIPRPHCSLFAQKIKKIVMKKTKFFHAFGFEKIKKTYQFEINKERSARNQYNKKLLKVIANEWKKITEKTRRSIRNKMGIAERHYQLQLVITAYNKWQEYVEMRKLNPDDKSRIDEMGSLLQSFCHDALPLEHSFRLPESPLSLIPSPMRQDSLYSARAVSSPETHASKMGITPLSINFSDVLDASNHNNISYSNFSPLFGYTVSQDFNDVSKPRLKVAKETDKENLGIMAPKDLTGELLEIAKLHHERSLLYYYGMKPLHTFMDLRSKKRDSKKKAIEHYNGNLKLKGFYLILTYYVQSFESQEQ</sequence>
<protein>
    <submittedName>
        <fullName evidence="3">Uncharacterized protein</fullName>
    </submittedName>
</protein>
<proteinExistence type="predicted"/>
<evidence type="ECO:0000256" key="2">
    <source>
        <dbReference type="SAM" id="MobiDB-lite"/>
    </source>
</evidence>
<gene>
    <name evidence="3" type="ORF">BSTOLATCC_MIC58108</name>
</gene>
<reference evidence="3" key="1">
    <citation type="submission" date="2021-09" db="EMBL/GenBank/DDBJ databases">
        <authorList>
            <consortium name="AG Swart"/>
            <person name="Singh M."/>
            <person name="Singh A."/>
            <person name="Seah K."/>
            <person name="Emmerich C."/>
        </authorList>
    </citation>
    <scope>NUCLEOTIDE SEQUENCE</scope>
    <source>
        <strain evidence="3">ATCC30299</strain>
    </source>
</reference>
<organism evidence="3 4">
    <name type="scientific">Blepharisma stoltei</name>
    <dbReference type="NCBI Taxonomy" id="1481888"/>
    <lineage>
        <taxon>Eukaryota</taxon>
        <taxon>Sar</taxon>
        <taxon>Alveolata</taxon>
        <taxon>Ciliophora</taxon>
        <taxon>Postciliodesmatophora</taxon>
        <taxon>Heterotrichea</taxon>
        <taxon>Heterotrichida</taxon>
        <taxon>Blepharismidae</taxon>
        <taxon>Blepharisma</taxon>
    </lineage>
</organism>
<dbReference type="AlphaFoldDB" id="A0AAU9K5V0"/>
<keyword evidence="1" id="KW-0175">Coiled coil</keyword>
<feature type="region of interest" description="Disordered" evidence="2">
    <location>
        <begin position="1"/>
        <end position="43"/>
    </location>
</feature>
<feature type="compositionally biased region" description="Low complexity" evidence="2">
    <location>
        <begin position="31"/>
        <end position="42"/>
    </location>
</feature>
<evidence type="ECO:0000313" key="3">
    <source>
        <dbReference type="EMBL" id="CAG9333293.1"/>
    </source>
</evidence>
<feature type="coiled-coil region" evidence="1">
    <location>
        <begin position="90"/>
        <end position="138"/>
    </location>
</feature>
<evidence type="ECO:0000256" key="1">
    <source>
        <dbReference type="SAM" id="Coils"/>
    </source>
</evidence>
<dbReference type="EMBL" id="CAJZBQ010000056">
    <property type="protein sequence ID" value="CAG9333293.1"/>
    <property type="molecule type" value="Genomic_DNA"/>
</dbReference>
<comment type="caution">
    <text evidence="3">The sequence shown here is derived from an EMBL/GenBank/DDBJ whole genome shotgun (WGS) entry which is preliminary data.</text>
</comment>
<accession>A0AAU9K5V0</accession>
<evidence type="ECO:0000313" key="4">
    <source>
        <dbReference type="Proteomes" id="UP001162131"/>
    </source>
</evidence>
<dbReference type="Proteomes" id="UP001162131">
    <property type="component" value="Unassembled WGS sequence"/>
</dbReference>
<name>A0AAU9K5V0_9CILI</name>